<evidence type="ECO:0000256" key="4">
    <source>
        <dbReference type="ARBA" id="ARBA00022692"/>
    </source>
</evidence>
<evidence type="ECO:0000256" key="8">
    <source>
        <dbReference type="PROSITE-ProRule" id="PRU00282"/>
    </source>
</evidence>
<dbReference type="Proteomes" id="UP000011087">
    <property type="component" value="Unassembled WGS sequence"/>
</dbReference>
<evidence type="ECO:0000256" key="3">
    <source>
        <dbReference type="ARBA" id="ARBA00022448"/>
    </source>
</evidence>
<evidence type="ECO:0000313" key="13">
    <source>
        <dbReference type="EMBL" id="EKX37001.1"/>
    </source>
</evidence>
<organism evidence="13">
    <name type="scientific">Guillardia theta (strain CCMP2712)</name>
    <name type="common">Cryptophyte</name>
    <dbReference type="NCBI Taxonomy" id="905079"/>
    <lineage>
        <taxon>Eukaryota</taxon>
        <taxon>Cryptophyceae</taxon>
        <taxon>Pyrenomonadales</taxon>
        <taxon>Geminigeraceae</taxon>
        <taxon>Guillardia</taxon>
    </lineage>
</organism>
<reference evidence="14" key="3">
    <citation type="submission" date="2015-06" db="UniProtKB">
        <authorList>
            <consortium name="EnsemblProtists"/>
        </authorList>
    </citation>
    <scope>IDENTIFICATION</scope>
</reference>
<feature type="compositionally biased region" description="Basic and acidic residues" evidence="10">
    <location>
        <begin position="32"/>
        <end position="53"/>
    </location>
</feature>
<evidence type="ECO:0000313" key="15">
    <source>
        <dbReference type="Proteomes" id="UP000011087"/>
    </source>
</evidence>
<keyword evidence="6 11" id="KW-1133">Transmembrane helix</keyword>
<evidence type="ECO:0000256" key="6">
    <source>
        <dbReference type="ARBA" id="ARBA00022989"/>
    </source>
</evidence>
<dbReference type="PANTHER" id="PTHR45667">
    <property type="entry name" value="S-ADENOSYLMETHIONINE MITOCHONDRIAL CARRIER PROTEIN"/>
    <property type="match status" value="1"/>
</dbReference>
<dbReference type="OrthoDB" id="448427at2759"/>
<protein>
    <recommendedName>
        <fullName evidence="16">Mitochondrial carrier protein</fullName>
    </recommendedName>
</protein>
<dbReference type="OMA" id="RIQADIY"/>
<dbReference type="PaxDb" id="55529-EKX37001"/>
<comment type="subcellular location">
    <subcellularLocation>
        <location evidence="1">Membrane</location>
        <topology evidence="1">Multi-pass membrane protein</topology>
    </subcellularLocation>
</comment>
<feature type="repeat" description="Solcar" evidence="8">
    <location>
        <begin position="156"/>
        <end position="238"/>
    </location>
</feature>
<feature type="signal peptide" evidence="12">
    <location>
        <begin position="1"/>
        <end position="28"/>
    </location>
</feature>
<evidence type="ECO:0000256" key="11">
    <source>
        <dbReference type="SAM" id="Phobius"/>
    </source>
</evidence>
<keyword evidence="4 8" id="KW-0812">Transmembrane</keyword>
<evidence type="ECO:0000256" key="2">
    <source>
        <dbReference type="ARBA" id="ARBA00006375"/>
    </source>
</evidence>
<evidence type="ECO:0000256" key="12">
    <source>
        <dbReference type="SAM" id="SignalP"/>
    </source>
</evidence>
<evidence type="ECO:0000256" key="9">
    <source>
        <dbReference type="RuleBase" id="RU000488"/>
    </source>
</evidence>
<keyword evidence="12" id="KW-0732">Signal</keyword>
<evidence type="ECO:0000256" key="10">
    <source>
        <dbReference type="SAM" id="MobiDB-lite"/>
    </source>
</evidence>
<dbReference type="PROSITE" id="PS50920">
    <property type="entry name" value="SOLCAR"/>
    <property type="match status" value="2"/>
</dbReference>
<sequence length="355" mass="38985">MAAGGVKLAVAVALCAALLCISLQAVNAEQQEAPRSEEEERAPPKVAKEQEAKKPAAEVCSLKGDRWKNYLTQSEKMWGGAFARLCAQTILHPIDTLRTRRQVRGGLRSNFGDLCKGIVPQMIGAMPAGALQFIVYEKSKKELNATISDKALGWAKPWVVEICSASLGAVAASAIRVPQERIKQPVQADLYSNWIEACKGNWNEKGVSAFFVGSKATVLRDVPWNAFSFIFFRMFKTVSFDKSLNQQETLAMGALGGALAAIVMTPVDVVKTRLMTQKPDADGKLPYQGLVQSIMKIAREEGFLALMKGWIPRVFYLGPLASIVFSMYEYIGKTMLLRRGPNWCRSVGEGRCCIL</sequence>
<keyword evidence="15" id="KW-1185">Reference proteome</keyword>
<dbReference type="EnsemblProtists" id="EKX37001">
    <property type="protein sequence ID" value="EKX37001"/>
    <property type="gene ID" value="GUITHDRAFT_89821"/>
</dbReference>
<dbReference type="Pfam" id="PF00153">
    <property type="entry name" value="Mito_carr"/>
    <property type="match status" value="3"/>
</dbReference>
<name>L1IL81_GUITC</name>
<dbReference type="Gene3D" id="1.50.40.10">
    <property type="entry name" value="Mitochondrial carrier domain"/>
    <property type="match status" value="1"/>
</dbReference>
<evidence type="ECO:0000256" key="7">
    <source>
        <dbReference type="ARBA" id="ARBA00023136"/>
    </source>
</evidence>
<feature type="region of interest" description="Disordered" evidence="10">
    <location>
        <begin position="31"/>
        <end position="53"/>
    </location>
</feature>
<reference evidence="15" key="2">
    <citation type="submission" date="2012-11" db="EMBL/GenBank/DDBJ databases">
        <authorList>
            <person name="Kuo A."/>
            <person name="Curtis B.A."/>
            <person name="Tanifuji G."/>
            <person name="Burki F."/>
            <person name="Gruber A."/>
            <person name="Irimia M."/>
            <person name="Maruyama S."/>
            <person name="Arias M.C."/>
            <person name="Ball S.G."/>
            <person name="Gile G.H."/>
            <person name="Hirakawa Y."/>
            <person name="Hopkins J.F."/>
            <person name="Rensing S.A."/>
            <person name="Schmutz J."/>
            <person name="Symeonidi A."/>
            <person name="Elias M."/>
            <person name="Eveleigh R.J."/>
            <person name="Herman E.K."/>
            <person name="Klute M.J."/>
            <person name="Nakayama T."/>
            <person name="Obornik M."/>
            <person name="Reyes-Prieto A."/>
            <person name="Armbrust E.V."/>
            <person name="Aves S.J."/>
            <person name="Beiko R.G."/>
            <person name="Coutinho P."/>
            <person name="Dacks J.B."/>
            <person name="Durnford D.G."/>
            <person name="Fast N.M."/>
            <person name="Green B.R."/>
            <person name="Grisdale C."/>
            <person name="Hempe F."/>
            <person name="Henrissat B."/>
            <person name="Hoppner M.P."/>
            <person name="Ishida K.-I."/>
            <person name="Kim E."/>
            <person name="Koreny L."/>
            <person name="Kroth P.G."/>
            <person name="Liu Y."/>
            <person name="Malik S.-B."/>
            <person name="Maier U.G."/>
            <person name="McRose D."/>
            <person name="Mock T."/>
            <person name="Neilson J.A."/>
            <person name="Onodera N.T."/>
            <person name="Poole A.M."/>
            <person name="Pritham E.J."/>
            <person name="Richards T.A."/>
            <person name="Rocap G."/>
            <person name="Roy S.W."/>
            <person name="Sarai C."/>
            <person name="Schaack S."/>
            <person name="Shirato S."/>
            <person name="Slamovits C.H."/>
            <person name="Spencer D.F."/>
            <person name="Suzuki S."/>
            <person name="Worden A.Z."/>
            <person name="Zauner S."/>
            <person name="Barry K."/>
            <person name="Bell C."/>
            <person name="Bharti A.K."/>
            <person name="Crow J.A."/>
            <person name="Grimwood J."/>
            <person name="Kramer R."/>
            <person name="Lindquist E."/>
            <person name="Lucas S."/>
            <person name="Salamov A."/>
            <person name="McFadden G.I."/>
            <person name="Lane C.E."/>
            <person name="Keeling P.J."/>
            <person name="Gray M.W."/>
            <person name="Grigoriev I.V."/>
            <person name="Archibald J.M."/>
        </authorList>
    </citation>
    <scope>NUCLEOTIDE SEQUENCE</scope>
    <source>
        <strain evidence="15">CCMP2712</strain>
    </source>
</reference>
<dbReference type="GO" id="GO:0016020">
    <property type="term" value="C:membrane"/>
    <property type="evidence" value="ECO:0007669"/>
    <property type="project" value="UniProtKB-SubCell"/>
</dbReference>
<keyword evidence="3 9" id="KW-0813">Transport</keyword>
<evidence type="ECO:0000256" key="5">
    <source>
        <dbReference type="ARBA" id="ARBA00022737"/>
    </source>
</evidence>
<dbReference type="InterPro" id="IPR018108">
    <property type="entry name" value="MCP_transmembrane"/>
</dbReference>
<feature type="transmembrane region" description="Helical" evidence="11">
    <location>
        <begin position="314"/>
        <end position="331"/>
    </location>
</feature>
<dbReference type="InterPro" id="IPR023395">
    <property type="entry name" value="MCP_dom_sf"/>
</dbReference>
<feature type="repeat" description="Solcar" evidence="8">
    <location>
        <begin position="244"/>
        <end position="334"/>
    </location>
</feature>
<dbReference type="RefSeq" id="XP_005823981.1">
    <property type="nucleotide sequence ID" value="XM_005823924.1"/>
</dbReference>
<feature type="chain" id="PRO_5008770157" description="Mitochondrial carrier protein" evidence="12">
    <location>
        <begin position="29"/>
        <end position="355"/>
    </location>
</feature>
<dbReference type="GeneID" id="17293726"/>
<reference evidence="13 15" key="1">
    <citation type="journal article" date="2012" name="Nature">
        <title>Algal genomes reveal evolutionary mosaicism and the fate of nucleomorphs.</title>
        <authorList>
            <consortium name="DOE Joint Genome Institute"/>
            <person name="Curtis B.A."/>
            <person name="Tanifuji G."/>
            <person name="Burki F."/>
            <person name="Gruber A."/>
            <person name="Irimia M."/>
            <person name="Maruyama S."/>
            <person name="Arias M.C."/>
            <person name="Ball S.G."/>
            <person name="Gile G.H."/>
            <person name="Hirakawa Y."/>
            <person name="Hopkins J.F."/>
            <person name="Kuo A."/>
            <person name="Rensing S.A."/>
            <person name="Schmutz J."/>
            <person name="Symeonidi A."/>
            <person name="Elias M."/>
            <person name="Eveleigh R.J."/>
            <person name="Herman E.K."/>
            <person name="Klute M.J."/>
            <person name="Nakayama T."/>
            <person name="Obornik M."/>
            <person name="Reyes-Prieto A."/>
            <person name="Armbrust E.V."/>
            <person name="Aves S.J."/>
            <person name="Beiko R.G."/>
            <person name="Coutinho P."/>
            <person name="Dacks J.B."/>
            <person name="Durnford D.G."/>
            <person name="Fast N.M."/>
            <person name="Green B.R."/>
            <person name="Grisdale C.J."/>
            <person name="Hempel F."/>
            <person name="Henrissat B."/>
            <person name="Hoppner M.P."/>
            <person name="Ishida K."/>
            <person name="Kim E."/>
            <person name="Koreny L."/>
            <person name="Kroth P.G."/>
            <person name="Liu Y."/>
            <person name="Malik S.B."/>
            <person name="Maier U.G."/>
            <person name="McRose D."/>
            <person name="Mock T."/>
            <person name="Neilson J.A."/>
            <person name="Onodera N.T."/>
            <person name="Poole A.M."/>
            <person name="Pritham E.J."/>
            <person name="Richards T.A."/>
            <person name="Rocap G."/>
            <person name="Roy S.W."/>
            <person name="Sarai C."/>
            <person name="Schaack S."/>
            <person name="Shirato S."/>
            <person name="Slamovits C.H."/>
            <person name="Spencer D.F."/>
            <person name="Suzuki S."/>
            <person name="Worden A.Z."/>
            <person name="Zauner S."/>
            <person name="Barry K."/>
            <person name="Bell C."/>
            <person name="Bharti A.K."/>
            <person name="Crow J.A."/>
            <person name="Grimwood J."/>
            <person name="Kramer R."/>
            <person name="Lindquist E."/>
            <person name="Lucas S."/>
            <person name="Salamov A."/>
            <person name="McFadden G.I."/>
            <person name="Lane C.E."/>
            <person name="Keeling P.J."/>
            <person name="Gray M.W."/>
            <person name="Grigoriev I.V."/>
            <person name="Archibald J.M."/>
        </authorList>
    </citation>
    <scope>NUCLEOTIDE SEQUENCE</scope>
    <source>
        <strain evidence="13 15">CCMP2712</strain>
    </source>
</reference>
<accession>L1IL81</accession>
<comment type="similarity">
    <text evidence="2 9">Belongs to the mitochondrial carrier (TC 2.A.29) family.</text>
</comment>
<dbReference type="HOGENOM" id="CLU_015166_3_0_1"/>
<dbReference type="eggNOG" id="KOG0768">
    <property type="taxonomic scope" value="Eukaryota"/>
</dbReference>
<dbReference type="SUPFAM" id="SSF103506">
    <property type="entry name" value="Mitochondrial carrier"/>
    <property type="match status" value="1"/>
</dbReference>
<keyword evidence="7 8" id="KW-0472">Membrane</keyword>
<gene>
    <name evidence="13" type="ORF">GUITHDRAFT_89821</name>
</gene>
<evidence type="ECO:0000256" key="1">
    <source>
        <dbReference type="ARBA" id="ARBA00004141"/>
    </source>
</evidence>
<proteinExistence type="inferred from homology"/>
<evidence type="ECO:0008006" key="16">
    <source>
        <dbReference type="Google" id="ProtNLM"/>
    </source>
</evidence>
<dbReference type="AlphaFoldDB" id="L1IL81"/>
<keyword evidence="5" id="KW-0677">Repeat</keyword>
<dbReference type="KEGG" id="gtt:GUITHDRAFT_89821"/>
<evidence type="ECO:0000313" key="14">
    <source>
        <dbReference type="EnsemblProtists" id="EKX37001"/>
    </source>
</evidence>
<dbReference type="EMBL" id="JH993065">
    <property type="protein sequence ID" value="EKX37001.1"/>
    <property type="molecule type" value="Genomic_DNA"/>
</dbReference>